<evidence type="ECO:0000313" key="3">
    <source>
        <dbReference type="Proteomes" id="UP001151760"/>
    </source>
</evidence>
<comment type="caution">
    <text evidence="2">The sequence shown here is derived from an EMBL/GenBank/DDBJ whole genome shotgun (WGS) entry which is preliminary data.</text>
</comment>
<reference evidence="2" key="2">
    <citation type="submission" date="2022-01" db="EMBL/GenBank/DDBJ databases">
        <authorList>
            <person name="Yamashiro T."/>
            <person name="Shiraishi A."/>
            <person name="Satake H."/>
            <person name="Nakayama K."/>
        </authorList>
    </citation>
    <scope>NUCLEOTIDE SEQUENCE</scope>
</reference>
<gene>
    <name evidence="2" type="ORF">Tco_0895509</name>
</gene>
<keyword evidence="3" id="KW-1185">Reference proteome</keyword>
<reference evidence="2" key="1">
    <citation type="journal article" date="2022" name="Int. J. Mol. Sci.">
        <title>Draft Genome of Tanacetum Coccineum: Genomic Comparison of Closely Related Tanacetum-Family Plants.</title>
        <authorList>
            <person name="Yamashiro T."/>
            <person name="Shiraishi A."/>
            <person name="Nakayama K."/>
            <person name="Satake H."/>
        </authorList>
    </citation>
    <scope>NUCLEOTIDE SEQUENCE</scope>
</reference>
<sequence>MFALAHRRDRTRYCEFHNDHNHDTNDCVDLRKEIEMYIRNGWLSHLTRGAKTQNSSQNITPSGNAEKGKDQVDWKQKTAGTKVINEVLMTNKKWSPPCHESRTSPPSISIAFSSNDPIPKHCNGDNPLIIIADIRGCMIHCIYVDGGSSTEIMPGIVATRNYNCPSYLFNYNKKGSKTIMTDFMIVRAPSPYNVIPRWPGMRQLANPEKVKAVVDMISPRAIREVQSLNGKLAALGRFLAKSAEKVLMFFKMLKGCIDRKEF</sequence>
<protein>
    <recommendedName>
        <fullName evidence="4">Reverse transcriptase domain-containing protein</fullName>
    </recommendedName>
</protein>
<feature type="compositionally biased region" description="Polar residues" evidence="1">
    <location>
        <begin position="50"/>
        <end position="63"/>
    </location>
</feature>
<dbReference type="Proteomes" id="UP001151760">
    <property type="component" value="Unassembled WGS sequence"/>
</dbReference>
<dbReference type="EMBL" id="BQNB010014224">
    <property type="protein sequence ID" value="GJT25572.1"/>
    <property type="molecule type" value="Genomic_DNA"/>
</dbReference>
<evidence type="ECO:0000313" key="2">
    <source>
        <dbReference type="EMBL" id="GJT25572.1"/>
    </source>
</evidence>
<accession>A0ABQ5CH15</accession>
<proteinExistence type="predicted"/>
<organism evidence="2 3">
    <name type="scientific">Tanacetum coccineum</name>
    <dbReference type="NCBI Taxonomy" id="301880"/>
    <lineage>
        <taxon>Eukaryota</taxon>
        <taxon>Viridiplantae</taxon>
        <taxon>Streptophyta</taxon>
        <taxon>Embryophyta</taxon>
        <taxon>Tracheophyta</taxon>
        <taxon>Spermatophyta</taxon>
        <taxon>Magnoliopsida</taxon>
        <taxon>eudicotyledons</taxon>
        <taxon>Gunneridae</taxon>
        <taxon>Pentapetalae</taxon>
        <taxon>asterids</taxon>
        <taxon>campanulids</taxon>
        <taxon>Asterales</taxon>
        <taxon>Asteraceae</taxon>
        <taxon>Asteroideae</taxon>
        <taxon>Anthemideae</taxon>
        <taxon>Anthemidinae</taxon>
        <taxon>Tanacetum</taxon>
    </lineage>
</organism>
<name>A0ABQ5CH15_9ASTR</name>
<feature type="region of interest" description="Disordered" evidence="1">
    <location>
        <begin position="49"/>
        <end position="73"/>
    </location>
</feature>
<evidence type="ECO:0008006" key="4">
    <source>
        <dbReference type="Google" id="ProtNLM"/>
    </source>
</evidence>
<evidence type="ECO:0000256" key="1">
    <source>
        <dbReference type="SAM" id="MobiDB-lite"/>
    </source>
</evidence>